<dbReference type="RefSeq" id="XP_011081401.1">
    <property type="nucleotide sequence ID" value="XM_011083099.2"/>
</dbReference>
<evidence type="ECO:0000256" key="1">
    <source>
        <dbReference type="ARBA" id="ARBA00022801"/>
    </source>
</evidence>
<dbReference type="OrthoDB" id="10263094at2759"/>
<organism evidence="3 4">
    <name type="scientific">Sesamum indicum</name>
    <name type="common">Oriental sesame</name>
    <name type="synonym">Sesamum orientale</name>
    <dbReference type="NCBI Taxonomy" id="4182"/>
    <lineage>
        <taxon>Eukaryota</taxon>
        <taxon>Viridiplantae</taxon>
        <taxon>Streptophyta</taxon>
        <taxon>Embryophyta</taxon>
        <taxon>Tracheophyta</taxon>
        <taxon>Spermatophyta</taxon>
        <taxon>Magnoliopsida</taxon>
        <taxon>eudicotyledons</taxon>
        <taxon>Gunneridae</taxon>
        <taxon>Pentapetalae</taxon>
        <taxon>asterids</taxon>
        <taxon>lamiids</taxon>
        <taxon>Lamiales</taxon>
        <taxon>Pedaliaceae</taxon>
        <taxon>Sesamum</taxon>
    </lineage>
</organism>
<dbReference type="InterPro" id="IPR029058">
    <property type="entry name" value="AB_hydrolase_fold"/>
</dbReference>
<dbReference type="PANTHER" id="PTHR11247:SF8">
    <property type="entry name" value="PALMITOYL-PROTEIN THIOESTERASE 1"/>
    <property type="match status" value="1"/>
</dbReference>
<dbReference type="Gene3D" id="3.40.50.1820">
    <property type="entry name" value="alpha/beta hydrolase"/>
    <property type="match status" value="1"/>
</dbReference>
<dbReference type="Pfam" id="PF02089">
    <property type="entry name" value="Palm_thioest"/>
    <property type="match status" value="1"/>
</dbReference>
<dbReference type="Proteomes" id="UP000504604">
    <property type="component" value="Linkage group LG6"/>
</dbReference>
<dbReference type="GO" id="GO:0016790">
    <property type="term" value="F:thiolester hydrolase activity"/>
    <property type="evidence" value="ECO:0007669"/>
    <property type="project" value="TreeGrafter"/>
</dbReference>
<dbReference type="PANTHER" id="PTHR11247">
    <property type="entry name" value="PALMITOYL-PROTEIN THIOESTERASE/DOLICHYLDIPHOSPHATASE 1"/>
    <property type="match status" value="1"/>
</dbReference>
<name>A0A6I9TAL5_SESIN</name>
<proteinExistence type="predicted"/>
<dbReference type="SUPFAM" id="SSF53474">
    <property type="entry name" value="alpha/beta-Hydrolases"/>
    <property type="match status" value="1"/>
</dbReference>
<sequence>MASTCREIGNGTWSSWFIPLEKQVKSMKELSGGYNIVGLSQGNLIGRGIVEFCEGAPQVQNFISIGAPQAGIASVPRYTGPSRAIADKIMRAGIYSDYVQNRFAPSGYTKLPHNIPDYLEKCRFLPKLNNERPDQRNPIYKKRFSSLKNLVLIMNANDTVIKPKESSWFGYYADGGLGTILQPQETKLYTEDWIGLKSLDKAGRVKFIKAAGAHIDMSDADIKKYVVPYLRGSRRRPDVHDSAAAKESTGSEEVTTIGN</sequence>
<dbReference type="AlphaFoldDB" id="A0A6I9TAL5"/>
<evidence type="ECO:0000313" key="3">
    <source>
        <dbReference type="Proteomes" id="UP000504604"/>
    </source>
</evidence>
<gene>
    <name evidence="4" type="primary">LOC105164448</name>
</gene>
<accession>A0A6I9TAL5</accession>
<dbReference type="GeneID" id="105164448"/>
<reference evidence="4" key="1">
    <citation type="submission" date="2025-08" db="UniProtKB">
        <authorList>
            <consortium name="RefSeq"/>
        </authorList>
    </citation>
    <scope>IDENTIFICATION</scope>
</reference>
<feature type="region of interest" description="Disordered" evidence="2">
    <location>
        <begin position="238"/>
        <end position="259"/>
    </location>
</feature>
<evidence type="ECO:0000256" key="2">
    <source>
        <dbReference type="SAM" id="MobiDB-lite"/>
    </source>
</evidence>
<keyword evidence="3" id="KW-1185">Reference proteome</keyword>
<protein>
    <submittedName>
        <fullName evidence="4">Palmitoyl-protein thioesterase 3</fullName>
    </submittedName>
</protein>
<keyword evidence="1" id="KW-0378">Hydrolase</keyword>
<evidence type="ECO:0000313" key="4">
    <source>
        <dbReference type="RefSeq" id="XP_011081401.1"/>
    </source>
</evidence>
<dbReference type="KEGG" id="sind:105164448"/>
<dbReference type="InParanoid" id="A0A6I9TAL5"/>